<dbReference type="Pfam" id="PF02518">
    <property type="entry name" value="HATPase_c"/>
    <property type="match status" value="1"/>
</dbReference>
<organism evidence="16 18">
    <name type="scientific">Poseidonibacter ostreae</name>
    <dbReference type="NCBI Taxonomy" id="2654171"/>
    <lineage>
        <taxon>Bacteria</taxon>
        <taxon>Pseudomonadati</taxon>
        <taxon>Campylobacterota</taxon>
        <taxon>Epsilonproteobacteria</taxon>
        <taxon>Campylobacterales</taxon>
        <taxon>Arcobacteraceae</taxon>
        <taxon>Poseidonibacter</taxon>
    </lineage>
</organism>
<evidence type="ECO:0000256" key="1">
    <source>
        <dbReference type="ARBA" id="ARBA00000085"/>
    </source>
</evidence>
<comment type="caution">
    <text evidence="16">The sequence shown here is derived from an EMBL/GenBank/DDBJ whole genome shotgun (WGS) entry which is preliminary data.</text>
</comment>
<dbReference type="InterPro" id="IPR033480">
    <property type="entry name" value="sCache_2"/>
</dbReference>
<dbReference type="InterPro" id="IPR004358">
    <property type="entry name" value="Sig_transdc_His_kin-like_C"/>
</dbReference>
<evidence type="ECO:0000256" key="7">
    <source>
        <dbReference type="ARBA" id="ARBA00022741"/>
    </source>
</evidence>
<keyword evidence="9" id="KW-0067">ATP-binding</keyword>
<dbReference type="CDD" id="cd18774">
    <property type="entry name" value="PDC2_HK_sensor"/>
    <property type="match status" value="1"/>
</dbReference>
<dbReference type="EMBL" id="WFKJ01000043">
    <property type="protein sequence ID" value="KAB7888849.1"/>
    <property type="molecule type" value="Genomic_DNA"/>
</dbReference>
<evidence type="ECO:0000256" key="13">
    <source>
        <dbReference type="SAM" id="Phobius"/>
    </source>
</evidence>
<dbReference type="EMBL" id="WFKK01000011">
    <property type="protein sequence ID" value="KAB7889660.1"/>
    <property type="molecule type" value="Genomic_DNA"/>
</dbReference>
<dbReference type="Proteomes" id="UP000472839">
    <property type="component" value="Unassembled WGS sequence"/>
</dbReference>
<keyword evidence="8 16" id="KW-0418">Kinase</keyword>
<evidence type="ECO:0000256" key="10">
    <source>
        <dbReference type="ARBA" id="ARBA00022989"/>
    </source>
</evidence>
<dbReference type="Gene3D" id="3.30.565.10">
    <property type="entry name" value="Histidine kinase-like ATPase, C-terminal domain"/>
    <property type="match status" value="1"/>
</dbReference>
<evidence type="ECO:0000256" key="2">
    <source>
        <dbReference type="ARBA" id="ARBA00004651"/>
    </source>
</evidence>
<dbReference type="GO" id="GO:0005886">
    <property type="term" value="C:plasma membrane"/>
    <property type="evidence" value="ECO:0007669"/>
    <property type="project" value="UniProtKB-SubCell"/>
</dbReference>
<evidence type="ECO:0000256" key="5">
    <source>
        <dbReference type="ARBA" id="ARBA00022679"/>
    </source>
</evidence>
<dbReference type="PRINTS" id="PR00344">
    <property type="entry name" value="BCTRLSENSOR"/>
</dbReference>
<dbReference type="EC" id="2.7.13.3" evidence="3"/>
<evidence type="ECO:0000256" key="3">
    <source>
        <dbReference type="ARBA" id="ARBA00012438"/>
    </source>
</evidence>
<dbReference type="Gene3D" id="3.30.450.20">
    <property type="entry name" value="PAS domain"/>
    <property type="match status" value="1"/>
</dbReference>
<proteinExistence type="predicted"/>
<dbReference type="SUPFAM" id="SSF55874">
    <property type="entry name" value="ATPase domain of HSP90 chaperone/DNA topoisomerase II/histidine kinase"/>
    <property type="match status" value="1"/>
</dbReference>
<keyword evidence="10 13" id="KW-1133">Transmembrane helix</keyword>
<dbReference type="Gene3D" id="1.10.287.130">
    <property type="match status" value="1"/>
</dbReference>
<dbReference type="PROSITE" id="PS50109">
    <property type="entry name" value="HIS_KIN"/>
    <property type="match status" value="1"/>
</dbReference>
<dbReference type="PANTHER" id="PTHR43065">
    <property type="entry name" value="SENSOR HISTIDINE KINASE"/>
    <property type="match status" value="1"/>
</dbReference>
<evidence type="ECO:0000256" key="4">
    <source>
        <dbReference type="ARBA" id="ARBA00022475"/>
    </source>
</evidence>
<keyword evidence="6 13" id="KW-0812">Transmembrane</keyword>
<evidence type="ECO:0000259" key="14">
    <source>
        <dbReference type="PROSITE" id="PS50109"/>
    </source>
</evidence>
<reference evidence="17 18" key="1">
    <citation type="submission" date="2019-10" db="EMBL/GenBank/DDBJ databases">
        <title>Poseidonibacter ostreae sp. nov., isolated from the gut of the Ostrea denselamellosa.</title>
        <authorList>
            <person name="Choi A."/>
        </authorList>
    </citation>
    <scope>NUCLEOTIDE SEQUENCE [LARGE SCALE GENOMIC DNA]</scope>
    <source>
        <strain evidence="16 18">SJOD-M-33</strain>
        <strain evidence="15 17">SJOD-M-5</strain>
    </source>
</reference>
<dbReference type="InterPro" id="IPR036890">
    <property type="entry name" value="HATPase_C_sf"/>
</dbReference>
<evidence type="ECO:0000313" key="17">
    <source>
        <dbReference type="Proteomes" id="UP000461010"/>
    </source>
</evidence>
<feature type="domain" description="Histidine kinase" evidence="14">
    <location>
        <begin position="399"/>
        <end position="612"/>
    </location>
</feature>
<evidence type="ECO:0000256" key="8">
    <source>
        <dbReference type="ARBA" id="ARBA00022777"/>
    </source>
</evidence>
<keyword evidence="4" id="KW-1003">Cell membrane</keyword>
<dbReference type="GO" id="GO:0000160">
    <property type="term" value="P:phosphorelay signal transduction system"/>
    <property type="evidence" value="ECO:0007669"/>
    <property type="project" value="UniProtKB-KW"/>
</dbReference>
<keyword evidence="17" id="KW-1185">Reference proteome</keyword>
<dbReference type="InterPro" id="IPR004010">
    <property type="entry name" value="Double_Cache_2"/>
</dbReference>
<keyword evidence="7" id="KW-0547">Nucleotide-binding</keyword>
<dbReference type="RefSeq" id="WP_152191409.1">
    <property type="nucleotide sequence ID" value="NZ_WFKJ01000043.1"/>
</dbReference>
<protein>
    <recommendedName>
        <fullName evidence="3">histidine kinase</fullName>
        <ecNumber evidence="3">2.7.13.3</ecNumber>
    </recommendedName>
</protein>
<dbReference type="InterPro" id="IPR003594">
    <property type="entry name" value="HATPase_dom"/>
</dbReference>
<keyword evidence="5" id="KW-0808">Transferase</keyword>
<feature type="transmembrane region" description="Helical" evidence="13">
    <location>
        <begin position="315"/>
        <end position="335"/>
    </location>
</feature>
<comment type="subcellular location">
    <subcellularLocation>
        <location evidence="2">Cell membrane</location>
        <topology evidence="2">Multi-pass membrane protein</topology>
    </subcellularLocation>
</comment>
<dbReference type="InterPro" id="IPR005467">
    <property type="entry name" value="His_kinase_dom"/>
</dbReference>
<dbReference type="Pfam" id="PF08269">
    <property type="entry name" value="dCache_2"/>
    <property type="match status" value="1"/>
</dbReference>
<dbReference type="GO" id="GO:0004673">
    <property type="term" value="F:protein histidine kinase activity"/>
    <property type="evidence" value="ECO:0007669"/>
    <property type="project" value="UniProtKB-EC"/>
</dbReference>
<evidence type="ECO:0000256" key="9">
    <source>
        <dbReference type="ARBA" id="ARBA00022840"/>
    </source>
</evidence>
<evidence type="ECO:0000256" key="11">
    <source>
        <dbReference type="ARBA" id="ARBA00023012"/>
    </source>
</evidence>
<dbReference type="PANTHER" id="PTHR43065:SF46">
    <property type="entry name" value="C4-DICARBOXYLATE TRANSPORT SENSOR PROTEIN DCTB"/>
    <property type="match status" value="1"/>
</dbReference>
<evidence type="ECO:0000313" key="18">
    <source>
        <dbReference type="Proteomes" id="UP000472839"/>
    </source>
</evidence>
<keyword evidence="11" id="KW-0902">Two-component regulatory system</keyword>
<dbReference type="AlphaFoldDB" id="A0A6L4WUD9"/>
<dbReference type="SMART" id="SM01049">
    <property type="entry name" value="Cache_2"/>
    <property type="match status" value="1"/>
</dbReference>
<dbReference type="SMART" id="SM00387">
    <property type="entry name" value="HATPase_c"/>
    <property type="match status" value="1"/>
</dbReference>
<evidence type="ECO:0000256" key="12">
    <source>
        <dbReference type="ARBA" id="ARBA00023136"/>
    </source>
</evidence>
<dbReference type="Proteomes" id="UP000461010">
    <property type="component" value="Unassembled WGS sequence"/>
</dbReference>
<gene>
    <name evidence="15" type="ORF">GBG18_12090</name>
    <name evidence="16" type="ORF">GBG19_05480</name>
</gene>
<name>A0A6L4WUD9_9BACT</name>
<evidence type="ECO:0000313" key="16">
    <source>
        <dbReference type="EMBL" id="KAB7889660.1"/>
    </source>
</evidence>
<dbReference type="GO" id="GO:0005524">
    <property type="term" value="F:ATP binding"/>
    <property type="evidence" value="ECO:0007669"/>
    <property type="project" value="UniProtKB-KW"/>
</dbReference>
<accession>A0A6L4WUD9</accession>
<feature type="transmembrane region" description="Helical" evidence="13">
    <location>
        <begin position="12"/>
        <end position="33"/>
    </location>
</feature>
<evidence type="ECO:0000313" key="15">
    <source>
        <dbReference type="EMBL" id="KAB7888849.1"/>
    </source>
</evidence>
<comment type="catalytic activity">
    <reaction evidence="1">
        <text>ATP + protein L-histidine = ADP + protein N-phospho-L-histidine.</text>
        <dbReference type="EC" id="2.7.13.3"/>
    </reaction>
</comment>
<keyword evidence="12 13" id="KW-0472">Membrane</keyword>
<evidence type="ECO:0000256" key="6">
    <source>
        <dbReference type="ARBA" id="ARBA00022692"/>
    </source>
</evidence>
<sequence>MFSEKNIPKLIIFAPIVTILILSTMILYSLILIQENHLEREVVNIEKDYISDQKTLLQEEIEHIYKYIKFHKENTINIVKDNLSDKMKTFYKVIKNKNLKEDEYLKVIEQSSSLDSDFIIYDINKDLLIKNKDVFFNKTEITSIFNDIKKKKVYSILKEQTNLYYFQYFKDENIIIAIKRDVFNDIDILKNTVARWLENLRFGDDNYFFIYSNTNILLSHPFRQEEIGQDDTFMQDGDDPELIQKFVKAAIKNPKGTFVRYVWHKPYKTKRIQKRTFVKLYKEWNWVLCAGVYADDIQKVITQKKEQLETTILDYIRTITIISLLLILISSYIAVEISRKINLTFSNYQKRVKSREDELNVLNLNLNKKIEIAITEAKEKDRAMLHQSRLARMGTLINMISHQWRQPLSQLAGIIMELQALIECKKAKKKYINSSLSEATVILEHMSLTIEDFKKFFRPEKEKEYFYISKACEDAKALIKDTYVNEEIDLVFKILEDKEISGYRREYSQVILNLFINAKDELISKEIENKTVDLIIDVIDDNSVVIVKDNAGGIKMENMERIFEPYFSTKKSLGTGLGLYMSKMIIEKHMNGSLSVSNDDNGAVFKIEIGEV</sequence>